<accession>A0A1G9R9M1</accession>
<reference evidence="2 3" key="1">
    <citation type="submission" date="2016-10" db="EMBL/GenBank/DDBJ databases">
        <authorList>
            <person name="de Groot N.N."/>
        </authorList>
    </citation>
    <scope>NUCLEOTIDE SEQUENCE [LARGE SCALE GENOMIC DNA]</scope>
    <source>
        <strain evidence="2 3">DSM 797</strain>
    </source>
</reference>
<dbReference type="STRING" id="1121325.SAMN04515677_106159"/>
<keyword evidence="1" id="KW-0472">Membrane</keyword>
<sequence>MFERKDPFNWKAPALILLGVVVLSGGIYLGVKTRDTGNKTANAEKKIEKTVEKENKEVFQLSKDCEVWVHKKSTDGSDSDTAPIMIGTIDKALLNKSETEIRDYLKEKYPERHVESLSKYEIILSEVGSTGDADTKVDPAKFNKYTLETEDEFIVLYKYDKEGKKELVEKTDISIGALPKKVQDEIKKGIILNSEDEAYTRLEEFGS</sequence>
<gene>
    <name evidence="2" type="ORF">SAMN04515677_106159</name>
</gene>
<name>A0A1G9R9M1_9FIRM</name>
<dbReference type="EMBL" id="FNGW01000006">
    <property type="protein sequence ID" value="SDM19933.1"/>
    <property type="molecule type" value="Genomic_DNA"/>
</dbReference>
<dbReference type="AlphaFoldDB" id="A0A1G9R9M1"/>
<evidence type="ECO:0000256" key="1">
    <source>
        <dbReference type="SAM" id="Phobius"/>
    </source>
</evidence>
<organism evidence="2 3">
    <name type="scientific">Romboutsia lituseburensis DSM 797</name>
    <dbReference type="NCBI Taxonomy" id="1121325"/>
    <lineage>
        <taxon>Bacteria</taxon>
        <taxon>Bacillati</taxon>
        <taxon>Bacillota</taxon>
        <taxon>Clostridia</taxon>
        <taxon>Peptostreptococcales</taxon>
        <taxon>Peptostreptococcaceae</taxon>
        <taxon>Romboutsia</taxon>
    </lineage>
</organism>
<evidence type="ECO:0000313" key="3">
    <source>
        <dbReference type="Proteomes" id="UP000199068"/>
    </source>
</evidence>
<feature type="transmembrane region" description="Helical" evidence="1">
    <location>
        <begin position="12"/>
        <end position="31"/>
    </location>
</feature>
<evidence type="ECO:0000313" key="2">
    <source>
        <dbReference type="EMBL" id="SDM19933.1"/>
    </source>
</evidence>
<keyword evidence="3" id="KW-1185">Reference proteome</keyword>
<dbReference type="Proteomes" id="UP000199068">
    <property type="component" value="Unassembled WGS sequence"/>
</dbReference>
<dbReference type="RefSeq" id="WP_092726706.1">
    <property type="nucleotide sequence ID" value="NZ_FNGW01000006.1"/>
</dbReference>
<proteinExistence type="predicted"/>
<keyword evidence="1" id="KW-1133">Transmembrane helix</keyword>
<evidence type="ECO:0008006" key="4">
    <source>
        <dbReference type="Google" id="ProtNLM"/>
    </source>
</evidence>
<keyword evidence="1" id="KW-0812">Transmembrane</keyword>
<protein>
    <recommendedName>
        <fullName evidence="4">BofC C-terminal domain-containing protein</fullName>
    </recommendedName>
</protein>